<evidence type="ECO:0000313" key="1">
    <source>
        <dbReference type="EMBL" id="KAK3785848.1"/>
    </source>
</evidence>
<keyword evidence="2" id="KW-1185">Reference proteome</keyword>
<sequence>MKELFQEQRIEPTSKLSYDSSVLLFEVNAGRMVPRGKQKNTIEENTLGSAARVVAVFMEEEDCVKVPIDHCSCICEEVSSRTISNIKTVVYDSTVPVSVRKYLLGPSPTSRRLSIVALFSVRKYLLAPSPTSRRLSIVALFLTVLCEEVSSRTISNIKTVVYDSTVPVSVRKYLLAPSPTSRRLSVVALLSVRKYLLAPSPTSRRLSMIALFLYL</sequence>
<comment type="caution">
    <text evidence="1">The sequence shown here is derived from an EMBL/GenBank/DDBJ whole genome shotgun (WGS) entry which is preliminary data.</text>
</comment>
<organism evidence="1 2">
    <name type="scientific">Elysia crispata</name>
    <name type="common">lettuce slug</name>
    <dbReference type="NCBI Taxonomy" id="231223"/>
    <lineage>
        <taxon>Eukaryota</taxon>
        <taxon>Metazoa</taxon>
        <taxon>Spiralia</taxon>
        <taxon>Lophotrochozoa</taxon>
        <taxon>Mollusca</taxon>
        <taxon>Gastropoda</taxon>
        <taxon>Heterobranchia</taxon>
        <taxon>Euthyneura</taxon>
        <taxon>Panpulmonata</taxon>
        <taxon>Sacoglossa</taxon>
        <taxon>Placobranchoidea</taxon>
        <taxon>Plakobranchidae</taxon>
        <taxon>Elysia</taxon>
    </lineage>
</organism>
<proteinExistence type="predicted"/>
<dbReference type="AlphaFoldDB" id="A0AAE1DY50"/>
<gene>
    <name evidence="1" type="ORF">RRG08_000739</name>
</gene>
<name>A0AAE1DY50_9GAST</name>
<dbReference type="EMBL" id="JAWDGP010002058">
    <property type="protein sequence ID" value="KAK3785848.1"/>
    <property type="molecule type" value="Genomic_DNA"/>
</dbReference>
<accession>A0AAE1DY50</accession>
<reference evidence="1" key="1">
    <citation type="journal article" date="2023" name="G3 (Bethesda)">
        <title>A reference genome for the long-term kleptoplast-retaining sea slug Elysia crispata morphotype clarki.</title>
        <authorList>
            <person name="Eastman K.E."/>
            <person name="Pendleton A.L."/>
            <person name="Shaikh M.A."/>
            <person name="Suttiyut T."/>
            <person name="Ogas R."/>
            <person name="Tomko P."/>
            <person name="Gavelis G."/>
            <person name="Widhalm J.R."/>
            <person name="Wisecaver J.H."/>
        </authorList>
    </citation>
    <scope>NUCLEOTIDE SEQUENCE</scope>
    <source>
        <strain evidence="1">ECLA1</strain>
    </source>
</reference>
<protein>
    <submittedName>
        <fullName evidence="1">Uncharacterized protein</fullName>
    </submittedName>
</protein>
<dbReference type="Proteomes" id="UP001283361">
    <property type="component" value="Unassembled WGS sequence"/>
</dbReference>
<evidence type="ECO:0000313" key="2">
    <source>
        <dbReference type="Proteomes" id="UP001283361"/>
    </source>
</evidence>